<sequence length="108" mass="11631">MTTGAFTLKIQFSSKPFSGGSSISHSRYRGWLQDPLSSLRSLSSHPSFSASGELSLLVRRIPTLLVGFGWLCFPVCCVSGACVFYVNLPGVSRIGPNGCNGLECQRSR</sequence>
<name>A0ABR2EA36_9ROSI</name>
<evidence type="ECO:0000256" key="1">
    <source>
        <dbReference type="SAM" id="Phobius"/>
    </source>
</evidence>
<gene>
    <name evidence="2" type="ORF">V6N12_002817</name>
</gene>
<keyword evidence="1" id="KW-0472">Membrane</keyword>
<keyword evidence="1" id="KW-0812">Transmembrane</keyword>
<reference evidence="2 3" key="1">
    <citation type="journal article" date="2024" name="G3 (Bethesda)">
        <title>Genome assembly of Hibiscus sabdariffa L. provides insights into metabolisms of medicinal natural products.</title>
        <authorList>
            <person name="Kim T."/>
        </authorList>
    </citation>
    <scope>NUCLEOTIDE SEQUENCE [LARGE SCALE GENOMIC DNA]</scope>
    <source>
        <strain evidence="2">TK-2024</strain>
        <tissue evidence="2">Old leaves</tissue>
    </source>
</reference>
<dbReference type="Proteomes" id="UP001472677">
    <property type="component" value="Unassembled WGS sequence"/>
</dbReference>
<proteinExistence type="predicted"/>
<keyword evidence="3" id="KW-1185">Reference proteome</keyword>
<evidence type="ECO:0000313" key="2">
    <source>
        <dbReference type="EMBL" id="KAK8556415.1"/>
    </source>
</evidence>
<keyword evidence="1" id="KW-1133">Transmembrane helix</keyword>
<accession>A0ABR2EA36</accession>
<organism evidence="2 3">
    <name type="scientific">Hibiscus sabdariffa</name>
    <name type="common">roselle</name>
    <dbReference type="NCBI Taxonomy" id="183260"/>
    <lineage>
        <taxon>Eukaryota</taxon>
        <taxon>Viridiplantae</taxon>
        <taxon>Streptophyta</taxon>
        <taxon>Embryophyta</taxon>
        <taxon>Tracheophyta</taxon>
        <taxon>Spermatophyta</taxon>
        <taxon>Magnoliopsida</taxon>
        <taxon>eudicotyledons</taxon>
        <taxon>Gunneridae</taxon>
        <taxon>Pentapetalae</taxon>
        <taxon>rosids</taxon>
        <taxon>malvids</taxon>
        <taxon>Malvales</taxon>
        <taxon>Malvaceae</taxon>
        <taxon>Malvoideae</taxon>
        <taxon>Hibiscus</taxon>
    </lineage>
</organism>
<comment type="caution">
    <text evidence="2">The sequence shown here is derived from an EMBL/GenBank/DDBJ whole genome shotgun (WGS) entry which is preliminary data.</text>
</comment>
<feature type="transmembrane region" description="Helical" evidence="1">
    <location>
        <begin position="64"/>
        <end position="86"/>
    </location>
</feature>
<dbReference type="EMBL" id="JBBPBM010000017">
    <property type="protein sequence ID" value="KAK8556415.1"/>
    <property type="molecule type" value="Genomic_DNA"/>
</dbReference>
<evidence type="ECO:0000313" key="3">
    <source>
        <dbReference type="Proteomes" id="UP001472677"/>
    </source>
</evidence>
<protein>
    <submittedName>
        <fullName evidence="2">Uncharacterized protein</fullName>
    </submittedName>
</protein>